<gene>
    <name evidence="1" type="ORF">rCG_59178</name>
</gene>
<organism evidence="1 2">
    <name type="scientific">Rattus norvegicus</name>
    <name type="common">Rat</name>
    <dbReference type="NCBI Taxonomy" id="10116"/>
    <lineage>
        <taxon>Eukaryota</taxon>
        <taxon>Metazoa</taxon>
        <taxon>Chordata</taxon>
        <taxon>Craniata</taxon>
        <taxon>Vertebrata</taxon>
        <taxon>Euteleostomi</taxon>
        <taxon>Mammalia</taxon>
        <taxon>Eutheria</taxon>
        <taxon>Euarchontoglires</taxon>
        <taxon>Glires</taxon>
        <taxon>Rodentia</taxon>
        <taxon>Myomorpha</taxon>
        <taxon>Muroidea</taxon>
        <taxon>Muridae</taxon>
        <taxon>Murinae</taxon>
        <taxon>Rattus</taxon>
    </lineage>
</organism>
<dbReference type="AlphaFoldDB" id="A6KIX9"/>
<sequence length="31" mass="3761">MQVFLVFSMNICMFKLDLFEMNMYSSVLKCF</sequence>
<name>A6KIX9_RAT</name>
<proteinExistence type="predicted"/>
<protein>
    <submittedName>
        <fullName evidence="1">RCG59178</fullName>
    </submittedName>
</protein>
<accession>A6KIX9</accession>
<reference evidence="1 2" key="1">
    <citation type="submission" date="2005-09" db="EMBL/GenBank/DDBJ databases">
        <authorList>
            <person name="Mural R.J."/>
            <person name="Li P.W."/>
            <person name="Adams M.D."/>
            <person name="Amanatides P.G."/>
            <person name="Baden-Tillson H."/>
            <person name="Barnstead M."/>
            <person name="Chin S.H."/>
            <person name="Dew I."/>
            <person name="Evans C.A."/>
            <person name="Ferriera S."/>
            <person name="Flanigan M."/>
            <person name="Fosler C."/>
            <person name="Glodek A."/>
            <person name="Gu Z."/>
            <person name="Holt R.A."/>
            <person name="Jennings D."/>
            <person name="Kraft C.L."/>
            <person name="Lu F."/>
            <person name="Nguyen T."/>
            <person name="Nusskern D.R."/>
            <person name="Pfannkoch C.M."/>
            <person name="Sitter C."/>
            <person name="Sutton G.G."/>
            <person name="Venter J.C."/>
            <person name="Wang Z."/>
            <person name="Woodage T."/>
            <person name="Zheng X.H."/>
            <person name="Zhong F."/>
        </authorList>
    </citation>
    <scope>NUCLEOTIDE SEQUENCE [LARGE SCALE GENOMIC DNA]</scope>
    <source>
        <strain>BN</strain>
        <strain evidence="2">Sprague-Dawley</strain>
    </source>
</reference>
<dbReference type="EMBL" id="CH474053">
    <property type="protein sequence ID" value="EDL87140.1"/>
    <property type="molecule type" value="Genomic_DNA"/>
</dbReference>
<evidence type="ECO:0000313" key="1">
    <source>
        <dbReference type="EMBL" id="EDL87140.1"/>
    </source>
</evidence>
<evidence type="ECO:0000313" key="2">
    <source>
        <dbReference type="Proteomes" id="UP000234681"/>
    </source>
</evidence>
<dbReference type="Proteomes" id="UP000234681">
    <property type="component" value="Chromosome 16"/>
</dbReference>